<reference evidence="5" key="1">
    <citation type="submission" date="2020-11" db="EMBL/GenBank/DDBJ databases">
        <authorList>
            <person name="Tran Van P."/>
        </authorList>
    </citation>
    <scope>NUCLEOTIDE SEQUENCE</scope>
</reference>
<dbReference type="EMBL" id="CAJPIZ010027134">
    <property type="protein sequence ID" value="CAG2119185.1"/>
    <property type="molecule type" value="Genomic_DNA"/>
</dbReference>
<evidence type="ECO:0000313" key="5">
    <source>
        <dbReference type="EMBL" id="CAD7642410.1"/>
    </source>
</evidence>
<gene>
    <name evidence="5" type="ORF">OSB1V03_LOCUS19134</name>
</gene>
<keyword evidence="6" id="KW-1185">Reference proteome</keyword>
<comment type="similarity">
    <text evidence="1">Belongs to the dymeclin family.</text>
</comment>
<accession>A0A7R9LIT3</accession>
<dbReference type="EMBL" id="OC881709">
    <property type="protein sequence ID" value="CAD7642410.1"/>
    <property type="molecule type" value="Genomic_DNA"/>
</dbReference>
<organism evidence="5">
    <name type="scientific">Medioppia subpectinata</name>
    <dbReference type="NCBI Taxonomy" id="1979941"/>
    <lineage>
        <taxon>Eukaryota</taxon>
        <taxon>Metazoa</taxon>
        <taxon>Ecdysozoa</taxon>
        <taxon>Arthropoda</taxon>
        <taxon>Chelicerata</taxon>
        <taxon>Arachnida</taxon>
        <taxon>Acari</taxon>
        <taxon>Acariformes</taxon>
        <taxon>Sarcoptiformes</taxon>
        <taxon>Oribatida</taxon>
        <taxon>Brachypylina</taxon>
        <taxon>Oppioidea</taxon>
        <taxon>Oppiidae</taxon>
        <taxon>Medioppia</taxon>
    </lineage>
</organism>
<dbReference type="GO" id="GO:0005794">
    <property type="term" value="C:Golgi apparatus"/>
    <property type="evidence" value="ECO:0007669"/>
    <property type="project" value="TreeGrafter"/>
</dbReference>
<dbReference type="AlphaFoldDB" id="A0A7R9LIT3"/>
<proteinExistence type="inferred from homology"/>
<dbReference type="GO" id="GO:0007030">
    <property type="term" value="P:Golgi organization"/>
    <property type="evidence" value="ECO:0007669"/>
    <property type="project" value="TreeGrafter"/>
</dbReference>
<evidence type="ECO:0000256" key="2">
    <source>
        <dbReference type="ARBA" id="ARBA00015736"/>
    </source>
</evidence>
<dbReference type="PANTHER" id="PTHR12895:SF9">
    <property type="entry name" value="DYMECLIN"/>
    <property type="match status" value="1"/>
</dbReference>
<feature type="non-terminal residue" evidence="5">
    <location>
        <position position="1"/>
    </location>
</feature>
<dbReference type="PANTHER" id="PTHR12895">
    <property type="entry name" value="DYMECLIN"/>
    <property type="match status" value="1"/>
</dbReference>
<protein>
    <recommendedName>
        <fullName evidence="2">Dymeclin</fullName>
    </recommendedName>
</protein>
<sequence length="195" mass="22950">LVSLFEKLSKKFTKILKDIQLNESKTNGVEQSDVSSDCETSSLAPELTQDMSIFEEVLRMILEIINACLAAQLTNNPNLVYTLLYKRQVLEPFHSHPCFQDIVMNIETVLTYFSNRIEGIDRNLSVSEVYEIIQQSSLQWPSDRLKKFPELRFRYVEDEQPEEFFIPYIWSLVFRSSHIYWNSQNILLFNPNRNN</sequence>
<dbReference type="InterPro" id="IPR019142">
    <property type="entry name" value="Dymeclin"/>
</dbReference>
<evidence type="ECO:0000256" key="3">
    <source>
        <dbReference type="ARBA" id="ARBA00022707"/>
    </source>
</evidence>
<evidence type="ECO:0000256" key="1">
    <source>
        <dbReference type="ARBA" id="ARBA00010603"/>
    </source>
</evidence>
<dbReference type="Proteomes" id="UP000759131">
    <property type="component" value="Unassembled WGS sequence"/>
</dbReference>
<dbReference type="OrthoDB" id="10253409at2759"/>
<evidence type="ECO:0000313" key="6">
    <source>
        <dbReference type="Proteomes" id="UP000759131"/>
    </source>
</evidence>
<evidence type="ECO:0000256" key="4">
    <source>
        <dbReference type="ARBA" id="ARBA00023288"/>
    </source>
</evidence>
<keyword evidence="4" id="KW-0449">Lipoprotein</keyword>
<keyword evidence="3" id="KW-0519">Myristate</keyword>
<dbReference type="Pfam" id="PF09742">
    <property type="entry name" value="Dymeclin"/>
    <property type="match status" value="1"/>
</dbReference>
<name>A0A7R9LIT3_9ACAR</name>